<dbReference type="InterPro" id="IPR049945">
    <property type="entry name" value="AAA_22"/>
</dbReference>
<feature type="domain" description="SPOR" evidence="2">
    <location>
        <begin position="384"/>
        <end position="464"/>
    </location>
</feature>
<comment type="caution">
    <text evidence="3">The sequence shown here is derived from an EMBL/GenBank/DDBJ whole genome shotgun (WGS) entry which is preliminary data.</text>
</comment>
<reference evidence="3 4" key="2">
    <citation type="submission" date="2015-01" db="EMBL/GenBank/DDBJ databases">
        <authorList>
            <consortium name="NBRP consortium"/>
            <person name="Sawabe T."/>
            <person name="Meirelles P."/>
            <person name="Feng G."/>
            <person name="Sayaka M."/>
            <person name="Hattori M."/>
            <person name="Ohkuma M."/>
        </authorList>
    </citation>
    <scope>NUCLEOTIDE SEQUENCE [LARGE SCALE GENOMIC DNA]</scope>
    <source>
        <strain evidence="4">JCM 19231</strain>
    </source>
</reference>
<dbReference type="InterPro" id="IPR052026">
    <property type="entry name" value="ExeA_AAA_ATPase_DNA-bind"/>
</dbReference>
<feature type="transmembrane region" description="Helical" evidence="1">
    <location>
        <begin position="251"/>
        <end position="269"/>
    </location>
</feature>
<name>A0A0B8NZG0_9VIBR</name>
<dbReference type="InterPro" id="IPR036680">
    <property type="entry name" value="SPOR-like_sf"/>
</dbReference>
<dbReference type="InterPro" id="IPR027417">
    <property type="entry name" value="P-loop_NTPase"/>
</dbReference>
<accession>A0A0B8NZG0</accession>
<dbReference type="AlphaFoldDB" id="A0A0B8NZG0"/>
<dbReference type="Gene3D" id="3.30.70.1070">
    <property type="entry name" value="Sporulation related repeat"/>
    <property type="match status" value="1"/>
</dbReference>
<proteinExistence type="predicted"/>
<dbReference type="RefSeq" id="WP_261834551.1">
    <property type="nucleotide sequence ID" value="NZ_AP024881.1"/>
</dbReference>
<organism evidence="3 4">
    <name type="scientific">Vibrio ishigakensis</name>
    <dbReference type="NCBI Taxonomy" id="1481914"/>
    <lineage>
        <taxon>Bacteria</taxon>
        <taxon>Pseudomonadati</taxon>
        <taxon>Pseudomonadota</taxon>
        <taxon>Gammaproteobacteria</taxon>
        <taxon>Vibrionales</taxon>
        <taxon>Vibrionaceae</taxon>
        <taxon>Vibrio</taxon>
    </lineage>
</organism>
<keyword evidence="1" id="KW-1133">Transmembrane helix</keyword>
<dbReference type="GO" id="GO:0016887">
    <property type="term" value="F:ATP hydrolysis activity"/>
    <property type="evidence" value="ECO:0007669"/>
    <property type="project" value="InterPro"/>
</dbReference>
<dbReference type="Proteomes" id="UP000031671">
    <property type="component" value="Unassembled WGS sequence"/>
</dbReference>
<dbReference type="Gene3D" id="3.40.50.300">
    <property type="entry name" value="P-loop containing nucleotide triphosphate hydrolases"/>
    <property type="match status" value="1"/>
</dbReference>
<keyword evidence="4" id="KW-1185">Reference proteome</keyword>
<gene>
    <name evidence="3" type="ORF">JCM19231_5234</name>
</gene>
<keyword evidence="1" id="KW-0472">Membrane</keyword>
<evidence type="ECO:0000313" key="4">
    <source>
        <dbReference type="Proteomes" id="UP000031671"/>
    </source>
</evidence>
<dbReference type="EMBL" id="BBRZ01000024">
    <property type="protein sequence ID" value="GAM56139.1"/>
    <property type="molecule type" value="Genomic_DNA"/>
</dbReference>
<evidence type="ECO:0000259" key="2">
    <source>
        <dbReference type="PROSITE" id="PS51724"/>
    </source>
</evidence>
<dbReference type="SUPFAM" id="SSF110997">
    <property type="entry name" value="Sporulation related repeat"/>
    <property type="match status" value="1"/>
</dbReference>
<evidence type="ECO:0000256" key="1">
    <source>
        <dbReference type="SAM" id="Phobius"/>
    </source>
</evidence>
<reference evidence="3 4" key="1">
    <citation type="submission" date="2015-01" db="EMBL/GenBank/DDBJ databases">
        <title>Vibrio sp. C1 JCM 19231 whole genome shotgun sequence.</title>
        <authorList>
            <person name="Sawabe T."/>
            <person name="Meirelles P."/>
            <person name="Feng G."/>
            <person name="Sayaka M."/>
            <person name="Hattori M."/>
            <person name="Ohkuma M."/>
        </authorList>
    </citation>
    <scope>NUCLEOTIDE SEQUENCE [LARGE SCALE GENOMIC DNA]</scope>
    <source>
        <strain evidence="4">JCM 19231</strain>
    </source>
</reference>
<dbReference type="GO" id="GO:0042834">
    <property type="term" value="F:peptidoglycan binding"/>
    <property type="evidence" value="ECO:0007669"/>
    <property type="project" value="InterPro"/>
</dbReference>
<dbReference type="PROSITE" id="PS51724">
    <property type="entry name" value="SPOR"/>
    <property type="match status" value="1"/>
</dbReference>
<dbReference type="PANTHER" id="PTHR35894:SF7">
    <property type="entry name" value="GENERAL SECRETION PATHWAY PROTEIN A-RELATED"/>
    <property type="match status" value="1"/>
</dbReference>
<dbReference type="Pfam" id="PF13401">
    <property type="entry name" value="AAA_22"/>
    <property type="match status" value="1"/>
</dbReference>
<evidence type="ECO:0000313" key="3">
    <source>
        <dbReference type="EMBL" id="GAM56139.1"/>
    </source>
</evidence>
<dbReference type="PANTHER" id="PTHR35894">
    <property type="entry name" value="GENERAL SECRETION PATHWAY PROTEIN A-RELATED"/>
    <property type="match status" value="1"/>
</dbReference>
<sequence length="476" mass="53405">MSLIDKLVKQRRTSDQSNKWLELKSQSQLLEQLRGCLQFGSSLVVLSGKTGSGKTVLGQRFHLEFTSVNHSAIVQCHPGDSEQDIRAQLLEQLLPEYCSDASLSLYENLDQAFGLENHRLQIVLDDAGLAPASLLSELWGLVERLTAHPTLTLHLIFITGPELKLEKLTPLCASFNVQPRVMTISPLSNQDRDLFLDLLVLRRFESIKKRNQLRKRAHKMKAYPGLLNELGTEVKPTKKTPHGSRGSAKNGLLALAVVAVLGLLLWWWMSDGSGSRQQEGDQASLQTGNEFELEMKQGDGTEPGDMQLAERDTLQQDDAVLPPPVTEETATVGDNGNGRQRVVVPDEVLDSLIDNEQAVAKPQKQVKPSEPAVSFSFARDELLEVSRTRYTVQLGAFRTMQEVEVFIEKYRLDGDDAARIYPTIRSNKTWYIVTYRDYKTVKTAQWAISQFAEDVQALQPWVKSMSQVHKEIEIGK</sequence>
<protein>
    <submittedName>
        <fullName evidence="3">DamX, an inner membrane protein</fullName>
    </submittedName>
</protein>
<dbReference type="InterPro" id="IPR007730">
    <property type="entry name" value="SPOR-like_dom"/>
</dbReference>
<dbReference type="Pfam" id="PF05036">
    <property type="entry name" value="SPOR"/>
    <property type="match status" value="1"/>
</dbReference>
<dbReference type="SUPFAM" id="SSF52540">
    <property type="entry name" value="P-loop containing nucleoside triphosphate hydrolases"/>
    <property type="match status" value="1"/>
</dbReference>
<keyword evidence="1" id="KW-0812">Transmembrane</keyword>